<feature type="region of interest" description="Disordered" evidence="4">
    <location>
        <begin position="1"/>
        <end position="36"/>
    </location>
</feature>
<feature type="transmembrane region" description="Helical" evidence="5">
    <location>
        <begin position="385"/>
        <end position="403"/>
    </location>
</feature>
<gene>
    <name evidence="6" type="ORF">D8771_13700</name>
</gene>
<evidence type="ECO:0000256" key="5">
    <source>
        <dbReference type="SAM" id="Phobius"/>
    </source>
</evidence>
<comment type="caution">
    <text evidence="6">The sequence shown here is derived from an EMBL/GenBank/DDBJ whole genome shotgun (WGS) entry which is preliminary data.</text>
</comment>
<evidence type="ECO:0000313" key="6">
    <source>
        <dbReference type="EMBL" id="TGG83945.1"/>
    </source>
</evidence>
<dbReference type="Pfam" id="PF14559">
    <property type="entry name" value="TPR_19"/>
    <property type="match status" value="1"/>
</dbReference>
<organism evidence="6 7">
    <name type="scientific">Streptomyces albus</name>
    <dbReference type="NCBI Taxonomy" id="1888"/>
    <lineage>
        <taxon>Bacteria</taxon>
        <taxon>Bacillati</taxon>
        <taxon>Actinomycetota</taxon>
        <taxon>Actinomycetes</taxon>
        <taxon>Kitasatosporales</taxon>
        <taxon>Streptomycetaceae</taxon>
        <taxon>Streptomyces</taxon>
    </lineage>
</organism>
<feature type="transmembrane region" description="Helical" evidence="5">
    <location>
        <begin position="315"/>
        <end position="335"/>
    </location>
</feature>
<dbReference type="InterPro" id="IPR019734">
    <property type="entry name" value="TPR_rpt"/>
</dbReference>
<keyword evidence="5" id="KW-0812">Transmembrane</keyword>
<evidence type="ECO:0000256" key="2">
    <source>
        <dbReference type="ARBA" id="ARBA00022803"/>
    </source>
</evidence>
<keyword evidence="5" id="KW-1133">Transmembrane helix</keyword>
<dbReference type="EMBL" id="RCIY01000053">
    <property type="protein sequence ID" value="TGG83945.1"/>
    <property type="molecule type" value="Genomic_DNA"/>
</dbReference>
<name>A0A8H1LFE1_9ACTN</name>
<feature type="transmembrane region" description="Helical" evidence="5">
    <location>
        <begin position="284"/>
        <end position="303"/>
    </location>
</feature>
<evidence type="ECO:0000256" key="1">
    <source>
        <dbReference type="ARBA" id="ARBA00022737"/>
    </source>
</evidence>
<dbReference type="PANTHER" id="PTHR44943:SF8">
    <property type="entry name" value="TPR REPEAT-CONTAINING PROTEIN MJ0263"/>
    <property type="match status" value="1"/>
</dbReference>
<dbReference type="PROSITE" id="PS50005">
    <property type="entry name" value="TPR"/>
    <property type="match status" value="1"/>
</dbReference>
<keyword evidence="2 3" id="KW-0802">TPR repeat</keyword>
<dbReference type="InterPro" id="IPR051685">
    <property type="entry name" value="Ycf3/AcsC/BcsC/TPR_MFPF"/>
</dbReference>
<feature type="transmembrane region" description="Helical" evidence="5">
    <location>
        <begin position="356"/>
        <end position="379"/>
    </location>
</feature>
<dbReference type="PANTHER" id="PTHR44943">
    <property type="entry name" value="CELLULOSE SYNTHASE OPERON PROTEIN C"/>
    <property type="match status" value="1"/>
</dbReference>
<reference evidence="6 7" key="1">
    <citation type="submission" date="2018-10" db="EMBL/GenBank/DDBJ databases">
        <title>Isolation of pseudouridimycin from Streptomyces albus DSM 40763.</title>
        <authorList>
            <person name="Rosenqvist P."/>
            <person name="Metsae-Ketelae M."/>
            <person name="Virta P."/>
        </authorList>
    </citation>
    <scope>NUCLEOTIDE SEQUENCE [LARGE SCALE GENOMIC DNA]</scope>
    <source>
        <strain evidence="6 7">DSM 40763</strain>
    </source>
</reference>
<keyword evidence="5" id="KW-0472">Membrane</keyword>
<evidence type="ECO:0000256" key="3">
    <source>
        <dbReference type="PROSITE-ProRule" id="PRU00339"/>
    </source>
</evidence>
<dbReference type="Gene3D" id="1.25.40.10">
    <property type="entry name" value="Tetratricopeptide repeat domain"/>
    <property type="match status" value="1"/>
</dbReference>
<dbReference type="SMART" id="SM00028">
    <property type="entry name" value="TPR"/>
    <property type="match status" value="2"/>
</dbReference>
<accession>A0A8H1LFE1</accession>
<dbReference type="AlphaFoldDB" id="A0A8H1LFE1"/>
<dbReference type="InterPro" id="IPR011990">
    <property type="entry name" value="TPR-like_helical_dom_sf"/>
</dbReference>
<protein>
    <recommendedName>
        <fullName evidence="8">Tetratricopeptide repeat protein</fullName>
    </recommendedName>
</protein>
<feature type="repeat" description="TPR" evidence="3">
    <location>
        <begin position="70"/>
        <end position="103"/>
    </location>
</feature>
<evidence type="ECO:0000313" key="7">
    <source>
        <dbReference type="Proteomes" id="UP000298111"/>
    </source>
</evidence>
<sequence length="419" mass="46954">MVRLRPQRGAVRERGRPVRRPRRLPEEEAQAVNTDQDQSVDRATALIDLKRYEEAAAVLAHRIAEAPQDVSAWLEMARCHLGAGEHQRALEAADEVLRLDPKQPGAFIYRSTALRGLHRMEDAEAALREAVRLAPHYHRPYALLAEVLAFRAGRLRQQPARDAADALSRQHQASVLLEEASQLAQEGIRLGPDDVAAYMSAWKVAGVDGNHTVTDQLEKEILRIDPQHPFALAQQTRKAANTPGTRAADAADLVADALTADPASPDMQRELDSATYRLLRGTRWLALLCLLFTAVGLDLAFAPEDRAPDPLPLSLGQRLWDVLLLVPVWVFGALLRYRRRRRGVRLNVRSLLRRDGWARLAVGHAAAVMVCVLVITLVPWTERDVPRVMFWVTLVASLLTMYFDRPYTRAALASLRRRT</sequence>
<dbReference type="SUPFAM" id="SSF48452">
    <property type="entry name" value="TPR-like"/>
    <property type="match status" value="1"/>
</dbReference>
<evidence type="ECO:0000256" key="4">
    <source>
        <dbReference type="SAM" id="MobiDB-lite"/>
    </source>
</evidence>
<keyword evidence="1" id="KW-0677">Repeat</keyword>
<evidence type="ECO:0008006" key="8">
    <source>
        <dbReference type="Google" id="ProtNLM"/>
    </source>
</evidence>
<proteinExistence type="predicted"/>
<dbReference type="Proteomes" id="UP000298111">
    <property type="component" value="Unassembled WGS sequence"/>
</dbReference>